<dbReference type="Proteomes" id="UP000317730">
    <property type="component" value="Unassembled WGS sequence"/>
</dbReference>
<evidence type="ECO:0000313" key="1">
    <source>
        <dbReference type="EMBL" id="GEB85762.1"/>
    </source>
</evidence>
<protein>
    <submittedName>
        <fullName evidence="1">Uncharacterized protein</fullName>
    </submittedName>
</protein>
<organism evidence="1 2">
    <name type="scientific">Acetobacter peroxydans</name>
    <dbReference type="NCBI Taxonomy" id="104098"/>
    <lineage>
        <taxon>Bacteria</taxon>
        <taxon>Pseudomonadati</taxon>
        <taxon>Pseudomonadota</taxon>
        <taxon>Alphaproteobacteria</taxon>
        <taxon>Acetobacterales</taxon>
        <taxon>Acetobacteraceae</taxon>
        <taxon>Acetobacter</taxon>
    </lineage>
</organism>
<dbReference type="OrthoDB" id="7274964at2"/>
<dbReference type="EMBL" id="BJMV01000007">
    <property type="protein sequence ID" value="GEB85762.1"/>
    <property type="molecule type" value="Genomic_DNA"/>
</dbReference>
<dbReference type="RefSeq" id="WP_141376284.1">
    <property type="nucleotide sequence ID" value="NZ_BAPL01000025.1"/>
</dbReference>
<comment type="caution">
    <text evidence="1">The sequence shown here is derived from an EMBL/GenBank/DDBJ whole genome shotgun (WGS) entry which is preliminary data.</text>
</comment>
<dbReference type="AlphaFoldDB" id="A0A4Y3TV80"/>
<gene>
    <name evidence="1" type="ORF">APE01nite_15590</name>
</gene>
<sequence>MSTMPVYLTDLPSSERLTLWTIRRLAAPQTARSNSTQPCGVALPCFLPCFRREFLAVTRAFHEALSDLSFRGDERPARPAAPATLDIRTGGTLAVTETEYTLLLATEAAQNEREDDMHTLLLPLLPLARLRLRMMTALTTLGACLAGAGYWLSPHAARNLSPCLFSGGVPTPPVQNAHPHRVVLASSLAYQHH</sequence>
<accession>A0A4Y3TV80</accession>
<reference evidence="1 2" key="1">
    <citation type="submission" date="2019-06" db="EMBL/GenBank/DDBJ databases">
        <title>Whole genome shotgun sequence of Acetobacter peroxydans NBRC 13755.</title>
        <authorList>
            <person name="Hosoyama A."/>
            <person name="Uohara A."/>
            <person name="Ohji S."/>
            <person name="Ichikawa N."/>
        </authorList>
    </citation>
    <scope>NUCLEOTIDE SEQUENCE [LARGE SCALE GENOMIC DNA]</scope>
    <source>
        <strain evidence="1 2">NBRC 13755</strain>
    </source>
</reference>
<evidence type="ECO:0000313" key="2">
    <source>
        <dbReference type="Proteomes" id="UP000317730"/>
    </source>
</evidence>
<name>A0A4Y3TV80_9PROT</name>
<proteinExistence type="predicted"/>
<keyword evidence="2" id="KW-1185">Reference proteome</keyword>